<keyword evidence="1" id="KW-0472">Membrane</keyword>
<evidence type="ECO:0000313" key="3">
    <source>
        <dbReference type="Proteomes" id="UP001610563"/>
    </source>
</evidence>
<sequence>MVITAGWEVTNNVLQGCFFFFFLSLFISRLSSHPHRRVRRLRSPRRLHQAEIRLRLLRSRHSNLSLISYFIYSSSGKTTLSFYPWVCCDSGTASMPDTTLTRGARIASSLSGRRKMCMTPQTKRDPVTPFRPSLIYFY</sequence>
<feature type="transmembrane region" description="Helical" evidence="1">
    <location>
        <begin position="12"/>
        <end position="32"/>
    </location>
</feature>
<proteinExistence type="predicted"/>
<comment type="caution">
    <text evidence="2">The sequence shown here is derived from an EMBL/GenBank/DDBJ whole genome shotgun (WGS) entry which is preliminary data.</text>
</comment>
<keyword evidence="1" id="KW-1133">Transmembrane helix</keyword>
<organism evidence="2 3">
    <name type="scientific">Aspergillus keveii</name>
    <dbReference type="NCBI Taxonomy" id="714993"/>
    <lineage>
        <taxon>Eukaryota</taxon>
        <taxon>Fungi</taxon>
        <taxon>Dikarya</taxon>
        <taxon>Ascomycota</taxon>
        <taxon>Pezizomycotina</taxon>
        <taxon>Eurotiomycetes</taxon>
        <taxon>Eurotiomycetidae</taxon>
        <taxon>Eurotiales</taxon>
        <taxon>Aspergillaceae</taxon>
        <taxon>Aspergillus</taxon>
        <taxon>Aspergillus subgen. Nidulantes</taxon>
    </lineage>
</organism>
<gene>
    <name evidence="2" type="ORF">BJX66DRAFT_306352</name>
</gene>
<keyword evidence="1" id="KW-0812">Transmembrane</keyword>
<evidence type="ECO:0000313" key="2">
    <source>
        <dbReference type="EMBL" id="KAL2793234.1"/>
    </source>
</evidence>
<keyword evidence="3" id="KW-1185">Reference proteome</keyword>
<reference evidence="2 3" key="1">
    <citation type="submission" date="2024-07" db="EMBL/GenBank/DDBJ databases">
        <title>Section-level genome sequencing and comparative genomics of Aspergillus sections Usti and Cavernicolus.</title>
        <authorList>
            <consortium name="Lawrence Berkeley National Laboratory"/>
            <person name="Nybo J.L."/>
            <person name="Vesth T.C."/>
            <person name="Theobald S."/>
            <person name="Frisvad J.C."/>
            <person name="Larsen T.O."/>
            <person name="Kjaerboelling I."/>
            <person name="Rothschild-Mancinelli K."/>
            <person name="Lyhne E.K."/>
            <person name="Kogle M.E."/>
            <person name="Barry K."/>
            <person name="Clum A."/>
            <person name="Na H."/>
            <person name="Ledsgaard L."/>
            <person name="Lin J."/>
            <person name="Lipzen A."/>
            <person name="Kuo A."/>
            <person name="Riley R."/>
            <person name="Mondo S."/>
            <person name="Labutti K."/>
            <person name="Haridas S."/>
            <person name="Pangalinan J."/>
            <person name="Salamov A.A."/>
            <person name="Simmons B.A."/>
            <person name="Magnuson J.K."/>
            <person name="Chen J."/>
            <person name="Drula E."/>
            <person name="Henrissat B."/>
            <person name="Wiebenga A."/>
            <person name="Lubbers R.J."/>
            <person name="Gomes A.C."/>
            <person name="Makela M.R."/>
            <person name="Stajich J."/>
            <person name="Grigoriev I.V."/>
            <person name="Mortensen U.H."/>
            <person name="De Vries R.P."/>
            <person name="Baker S.E."/>
            <person name="Andersen M.R."/>
        </authorList>
    </citation>
    <scope>NUCLEOTIDE SEQUENCE [LARGE SCALE GENOMIC DNA]</scope>
    <source>
        <strain evidence="2 3">CBS 209.92</strain>
    </source>
</reference>
<name>A0ABR4G2K7_9EURO</name>
<dbReference type="EMBL" id="JBFTWV010000060">
    <property type="protein sequence ID" value="KAL2793234.1"/>
    <property type="molecule type" value="Genomic_DNA"/>
</dbReference>
<accession>A0ABR4G2K7</accession>
<dbReference type="Proteomes" id="UP001610563">
    <property type="component" value="Unassembled WGS sequence"/>
</dbReference>
<evidence type="ECO:0000256" key="1">
    <source>
        <dbReference type="SAM" id="Phobius"/>
    </source>
</evidence>
<protein>
    <submittedName>
        <fullName evidence="2">Uncharacterized protein</fullName>
    </submittedName>
</protein>